<evidence type="ECO:0000259" key="4">
    <source>
        <dbReference type="PROSITE" id="PS50835"/>
    </source>
</evidence>
<feature type="region of interest" description="Disordered" evidence="1">
    <location>
        <begin position="269"/>
        <end position="314"/>
    </location>
</feature>
<feature type="region of interest" description="Disordered" evidence="1">
    <location>
        <begin position="97"/>
        <end position="122"/>
    </location>
</feature>
<evidence type="ECO:0000256" key="1">
    <source>
        <dbReference type="SAM" id="MobiDB-lite"/>
    </source>
</evidence>
<dbReference type="GO" id="GO:0046636">
    <property type="term" value="P:negative regulation of alpha-beta T cell activation"/>
    <property type="evidence" value="ECO:0000318"/>
    <property type="project" value="GO_Central"/>
</dbReference>
<dbReference type="PANTHER" id="PTHR44819:SF1">
    <property type="entry name" value="V-TYPE IMMUNOGLOBULIN DOMAIN-CONTAINING SUPPRESSOR OF T-CELL ACTIVATION"/>
    <property type="match status" value="1"/>
</dbReference>
<protein>
    <recommendedName>
        <fullName evidence="4">Ig-like domain-containing protein</fullName>
    </recommendedName>
</protein>
<keyword evidence="2" id="KW-0472">Membrane</keyword>
<dbReference type="RefSeq" id="XP_039767446.1">
    <property type="nucleotide sequence ID" value="XM_039911512.1"/>
</dbReference>
<dbReference type="SMART" id="SM00409">
    <property type="entry name" value="IG"/>
    <property type="match status" value="1"/>
</dbReference>
<evidence type="ECO:0000313" key="6">
    <source>
        <dbReference type="Proteomes" id="UP000002279"/>
    </source>
</evidence>
<reference evidence="5" key="2">
    <citation type="submission" date="2025-08" db="UniProtKB">
        <authorList>
            <consortium name="Ensembl"/>
        </authorList>
    </citation>
    <scope>IDENTIFICATION</scope>
    <source>
        <strain evidence="5">Glennie</strain>
    </source>
</reference>
<dbReference type="OMA" id="QNCTFHT"/>
<dbReference type="InterPro" id="IPR042473">
    <property type="entry name" value="VISTA"/>
</dbReference>
<dbReference type="GeneID" id="120638286"/>
<dbReference type="InParanoid" id="F6TX54"/>
<evidence type="ECO:0000313" key="5">
    <source>
        <dbReference type="Ensembl" id="ENSOANP00000018615.3"/>
    </source>
</evidence>
<dbReference type="Bgee" id="ENSOANG00000011744">
    <property type="expression patterns" value="Expressed in ovary and 8 other cell types or tissues"/>
</dbReference>
<dbReference type="CTD" id="64115"/>
<evidence type="ECO:0000256" key="2">
    <source>
        <dbReference type="SAM" id="Phobius"/>
    </source>
</evidence>
<reference evidence="5" key="3">
    <citation type="submission" date="2025-09" db="UniProtKB">
        <authorList>
            <consortium name="Ensembl"/>
        </authorList>
    </citation>
    <scope>IDENTIFICATION</scope>
    <source>
        <strain evidence="5">Glennie</strain>
    </source>
</reference>
<dbReference type="InterPro" id="IPR003599">
    <property type="entry name" value="Ig_sub"/>
</dbReference>
<dbReference type="eggNOG" id="ENOG502QWBS">
    <property type="taxonomic scope" value="Eukaryota"/>
</dbReference>
<dbReference type="PANTHER" id="PTHR44819">
    <property type="entry name" value="V-TYPE IMMUNOGLOBULIN DOMAIN-CONTAINING SUPPRESSOR OF T-CELL ACTIVATION"/>
    <property type="match status" value="1"/>
</dbReference>
<dbReference type="Ensembl" id="ENSOANT00000018618.3">
    <property type="protein sequence ID" value="ENSOANP00000018615.3"/>
    <property type="gene ID" value="ENSOANG00000011744.4"/>
</dbReference>
<keyword evidence="2" id="KW-0812">Transmembrane</keyword>
<dbReference type="GeneTree" id="ENSGT00940000163216"/>
<feature type="transmembrane region" description="Helical" evidence="2">
    <location>
        <begin position="198"/>
        <end position="221"/>
    </location>
</feature>
<organism evidence="5 6">
    <name type="scientific">Ornithorhynchus anatinus</name>
    <name type="common">Duckbill platypus</name>
    <dbReference type="NCBI Taxonomy" id="9258"/>
    <lineage>
        <taxon>Eukaryota</taxon>
        <taxon>Metazoa</taxon>
        <taxon>Chordata</taxon>
        <taxon>Craniata</taxon>
        <taxon>Vertebrata</taxon>
        <taxon>Euteleostomi</taxon>
        <taxon>Mammalia</taxon>
        <taxon>Monotremata</taxon>
        <taxon>Ornithorhynchidae</taxon>
        <taxon>Ornithorhynchus</taxon>
    </lineage>
</organism>
<dbReference type="HOGENOM" id="CLU_078121_0_0_1"/>
<feature type="domain" description="Ig-like" evidence="4">
    <location>
        <begin position="27"/>
        <end position="155"/>
    </location>
</feature>
<dbReference type="KEGG" id="oaa:120638286"/>
<feature type="signal peptide" evidence="3">
    <location>
        <begin position="1"/>
        <end position="32"/>
    </location>
</feature>
<dbReference type="InterPro" id="IPR036179">
    <property type="entry name" value="Ig-like_dom_sf"/>
</dbReference>
<proteinExistence type="predicted"/>
<dbReference type="OrthoDB" id="8910360at2759"/>
<dbReference type="PROSITE" id="PS50835">
    <property type="entry name" value="IG_LIKE"/>
    <property type="match status" value="1"/>
</dbReference>
<feature type="region of interest" description="Disordered" evidence="1">
    <location>
        <begin position="245"/>
        <end position="264"/>
    </location>
</feature>
<dbReference type="Gene3D" id="2.60.40.10">
    <property type="entry name" value="Immunoglobulins"/>
    <property type="match status" value="1"/>
</dbReference>
<dbReference type="Proteomes" id="UP000002279">
    <property type="component" value="Chromosome 3"/>
</dbReference>
<gene>
    <name evidence="5" type="primary">VSIR</name>
</gene>
<feature type="compositionally biased region" description="Basic and acidic residues" evidence="1">
    <location>
        <begin position="273"/>
        <end position="282"/>
    </location>
</feature>
<dbReference type="GO" id="GO:0005886">
    <property type="term" value="C:plasma membrane"/>
    <property type="evidence" value="ECO:0000318"/>
    <property type="project" value="GO_Central"/>
</dbReference>
<dbReference type="AlphaFoldDB" id="F6TX54"/>
<keyword evidence="3" id="KW-0732">Signal</keyword>
<dbReference type="SUPFAM" id="SSF48726">
    <property type="entry name" value="Immunoglobulin"/>
    <property type="match status" value="1"/>
</dbReference>
<sequence>MGVRPAGGGRRCQALFLLLALSWASFPGLLKAFKVSSLYSLYVCPEGQNVTLTCRISGPFSDWHDQVYKKWSWSPREDQNCSGRRPIRNLTEHDLHSHRGAGHHRANGSLGPSPHKERAQRHGVEMNSDHHGTFWITLMNLTQQDGGIYCCFVADINHHHVKQRSHGLMELQVQKGQMTQSKCTLHLPPNADGENITAAALATGACIVGILCLPLILLLVYKQRQAISNRRAHELVRMESNTQGIENPVFDAGPPVPPESRPTPLVNSLVRRQQSESGRHLLSEPNTPLSPLGPGDVFFPSLEPVPDSPNSVTA</sequence>
<dbReference type="FunCoup" id="F6TX54">
    <property type="interactions" value="632"/>
</dbReference>
<feature type="chain" id="PRO_5027573740" description="Ig-like domain-containing protein" evidence="3">
    <location>
        <begin position="33"/>
        <end position="314"/>
    </location>
</feature>
<dbReference type="InterPro" id="IPR007110">
    <property type="entry name" value="Ig-like_dom"/>
</dbReference>
<accession>F6TX54</accession>
<keyword evidence="6" id="KW-1185">Reference proteome</keyword>
<name>F6TX54_ORNAN</name>
<reference evidence="5 6" key="1">
    <citation type="journal article" date="2008" name="Nature">
        <title>Genome analysis of the platypus reveals unique signatures of evolution.</title>
        <authorList>
            <person name="Warren W.C."/>
            <person name="Hillier L.W."/>
            <person name="Marshall Graves J.A."/>
            <person name="Birney E."/>
            <person name="Ponting C.P."/>
            <person name="Grutzner F."/>
            <person name="Belov K."/>
            <person name="Miller W."/>
            <person name="Clarke L."/>
            <person name="Chinwalla A.T."/>
            <person name="Yang S.P."/>
            <person name="Heger A."/>
            <person name="Locke D.P."/>
            <person name="Miethke P."/>
            <person name="Waters P.D."/>
            <person name="Veyrunes F."/>
            <person name="Fulton L."/>
            <person name="Fulton B."/>
            <person name="Graves T."/>
            <person name="Wallis J."/>
            <person name="Puente X.S."/>
            <person name="Lopez-Otin C."/>
            <person name="Ordonez G.R."/>
            <person name="Eichler E.E."/>
            <person name="Chen L."/>
            <person name="Cheng Z."/>
            <person name="Deakin J.E."/>
            <person name="Alsop A."/>
            <person name="Thompson K."/>
            <person name="Kirby P."/>
            <person name="Papenfuss A.T."/>
            <person name="Wakefield M.J."/>
            <person name="Olender T."/>
            <person name="Lancet D."/>
            <person name="Huttley G.A."/>
            <person name="Smit A.F."/>
            <person name="Pask A."/>
            <person name="Temple-Smith P."/>
            <person name="Batzer M.A."/>
            <person name="Walker J.A."/>
            <person name="Konkel M.K."/>
            <person name="Harris R.S."/>
            <person name="Whittington C.M."/>
            <person name="Wong E.S."/>
            <person name="Gemmell N.J."/>
            <person name="Buschiazzo E."/>
            <person name="Vargas Jentzsch I.M."/>
            <person name="Merkel A."/>
            <person name="Schmitz J."/>
            <person name="Zemann A."/>
            <person name="Churakov G."/>
            <person name="Kriegs J.O."/>
            <person name="Brosius J."/>
            <person name="Murchison E.P."/>
            <person name="Sachidanandam R."/>
            <person name="Smith C."/>
            <person name="Hannon G.J."/>
            <person name="Tsend-Ayush E."/>
            <person name="McMillan D."/>
            <person name="Attenborough R."/>
            <person name="Rens W."/>
            <person name="Ferguson-Smith M."/>
            <person name="Lefevre C.M."/>
            <person name="Sharp J.A."/>
            <person name="Nicholas K.R."/>
            <person name="Ray D.A."/>
            <person name="Kube M."/>
            <person name="Reinhardt R."/>
            <person name="Pringle T.H."/>
            <person name="Taylor J."/>
            <person name="Jones R.C."/>
            <person name="Nixon B."/>
            <person name="Dacheux J.L."/>
            <person name="Niwa H."/>
            <person name="Sekita Y."/>
            <person name="Huang X."/>
            <person name="Stark A."/>
            <person name="Kheradpour P."/>
            <person name="Kellis M."/>
            <person name="Flicek P."/>
            <person name="Chen Y."/>
            <person name="Webber C."/>
            <person name="Hardison R."/>
            <person name="Nelson J."/>
            <person name="Hallsworth-Pepin K."/>
            <person name="Delehaunty K."/>
            <person name="Markovic C."/>
            <person name="Minx P."/>
            <person name="Feng Y."/>
            <person name="Kremitzki C."/>
            <person name="Mitreva M."/>
            <person name="Glasscock J."/>
            <person name="Wylie T."/>
            <person name="Wohldmann P."/>
            <person name="Thiru P."/>
            <person name="Nhan M.N."/>
            <person name="Pohl C.S."/>
            <person name="Smith S.M."/>
            <person name="Hou S."/>
            <person name="Nefedov M."/>
            <person name="de Jong P.J."/>
            <person name="Renfree M.B."/>
            <person name="Mardis E.R."/>
            <person name="Wilson R.K."/>
        </authorList>
    </citation>
    <scope>NUCLEOTIDE SEQUENCE [LARGE SCALE GENOMIC DNA]</scope>
    <source>
        <strain evidence="5 6">Glennie</strain>
    </source>
</reference>
<keyword evidence="2" id="KW-1133">Transmembrane helix</keyword>
<dbReference type="GO" id="GO:0050776">
    <property type="term" value="P:regulation of immune response"/>
    <property type="evidence" value="ECO:0007669"/>
    <property type="project" value="InterPro"/>
</dbReference>
<evidence type="ECO:0000256" key="3">
    <source>
        <dbReference type="SAM" id="SignalP"/>
    </source>
</evidence>
<dbReference type="InterPro" id="IPR013783">
    <property type="entry name" value="Ig-like_fold"/>
</dbReference>
<dbReference type="STRING" id="9258.ENSOANP00000018615"/>